<dbReference type="PROSITE" id="PS51186">
    <property type="entry name" value="GNAT"/>
    <property type="match status" value="1"/>
</dbReference>
<dbReference type="HOGENOM" id="CLU_050659_4_0_3"/>
<dbReference type="InterPro" id="IPR036527">
    <property type="entry name" value="SCP2_sterol-bd_dom_sf"/>
</dbReference>
<accession>B1WQC6</accession>
<dbReference type="SUPFAM" id="SSF55729">
    <property type="entry name" value="Acyl-CoA N-acyltransferases (Nat)"/>
    <property type="match status" value="1"/>
</dbReference>
<keyword evidence="3" id="KW-1185">Reference proteome</keyword>
<dbReference type="InterPro" id="IPR025559">
    <property type="entry name" value="Eis_dom"/>
</dbReference>
<gene>
    <name evidence="2" type="ordered locus">cce_0697</name>
</gene>
<dbReference type="Pfam" id="PF13527">
    <property type="entry name" value="Acetyltransf_9"/>
    <property type="match status" value="1"/>
</dbReference>
<evidence type="ECO:0000313" key="2">
    <source>
        <dbReference type="EMBL" id="ACB50048.1"/>
    </source>
</evidence>
<evidence type="ECO:0000259" key="1">
    <source>
        <dbReference type="PROSITE" id="PS51186"/>
    </source>
</evidence>
<dbReference type="KEGG" id="cyt:cce_0697"/>
<protein>
    <submittedName>
        <fullName evidence="2">Acetyltransferase, Eis type</fullName>
    </submittedName>
</protein>
<reference evidence="2 3" key="1">
    <citation type="journal article" date="2008" name="Proc. Natl. Acad. Sci. U.S.A.">
        <title>The genome of Cyanothece 51142, a unicellular diazotrophic cyanobacterium important in the marine nitrogen cycle.</title>
        <authorList>
            <person name="Welsh E.A."/>
            <person name="Liberton M."/>
            <person name="Stoeckel J."/>
            <person name="Loh T."/>
            <person name="Elvitigala T."/>
            <person name="Wang C."/>
            <person name="Wollam A."/>
            <person name="Fulton R.S."/>
            <person name="Clifton S.W."/>
            <person name="Jacobs J.M."/>
            <person name="Aurora R."/>
            <person name="Ghosh B.K."/>
            <person name="Sherman L.A."/>
            <person name="Smith R.D."/>
            <person name="Wilson R.K."/>
            <person name="Pakrasi H.B."/>
        </authorList>
    </citation>
    <scope>NUCLEOTIDE SEQUENCE [LARGE SCALE GENOMIC DNA]</scope>
    <source>
        <strain evidence="3">ATCC 51142 / BH68</strain>
    </source>
</reference>
<feature type="domain" description="N-acetyltransferase" evidence="1">
    <location>
        <begin position="8"/>
        <end position="150"/>
    </location>
</feature>
<dbReference type="InterPro" id="IPR051554">
    <property type="entry name" value="Acetyltransferase_Eis"/>
</dbReference>
<dbReference type="PANTHER" id="PTHR37817:SF1">
    <property type="entry name" value="N-ACETYLTRANSFERASE EIS"/>
    <property type="match status" value="1"/>
</dbReference>
<proteinExistence type="predicted"/>
<dbReference type="AlphaFoldDB" id="B1WQC6"/>
<dbReference type="STRING" id="43989.cce_0697"/>
<dbReference type="RefSeq" id="WP_012361433.1">
    <property type="nucleotide sequence ID" value="NC_010546.1"/>
</dbReference>
<dbReference type="InterPro" id="IPR041380">
    <property type="entry name" value="Acetyltransf_17"/>
</dbReference>
<dbReference type="InterPro" id="IPR000182">
    <property type="entry name" value="GNAT_dom"/>
</dbReference>
<dbReference type="EMBL" id="CP000806">
    <property type="protein sequence ID" value="ACB50048.1"/>
    <property type="molecule type" value="Genomic_DNA"/>
</dbReference>
<dbReference type="Proteomes" id="UP000001203">
    <property type="component" value="Chromosome circular"/>
</dbReference>
<dbReference type="Pfam" id="PF13530">
    <property type="entry name" value="SCP2_2"/>
    <property type="match status" value="1"/>
</dbReference>
<dbReference type="eggNOG" id="COG4552">
    <property type="taxonomic scope" value="Bacteria"/>
</dbReference>
<organism evidence="2 3">
    <name type="scientific">Crocosphaera subtropica (strain ATCC 51142 / BH68)</name>
    <name type="common">Cyanothece sp. (strain ATCC 51142)</name>
    <dbReference type="NCBI Taxonomy" id="43989"/>
    <lineage>
        <taxon>Bacteria</taxon>
        <taxon>Bacillati</taxon>
        <taxon>Cyanobacteriota</taxon>
        <taxon>Cyanophyceae</taxon>
        <taxon>Oscillatoriophycideae</taxon>
        <taxon>Chroococcales</taxon>
        <taxon>Aphanothecaceae</taxon>
        <taxon>Crocosphaera</taxon>
        <taxon>Crocosphaera subtropica</taxon>
    </lineage>
</organism>
<dbReference type="CDD" id="cd04301">
    <property type="entry name" value="NAT_SF"/>
    <property type="match status" value="1"/>
</dbReference>
<dbReference type="Gene3D" id="3.40.630.30">
    <property type="match status" value="2"/>
</dbReference>
<dbReference type="PANTHER" id="PTHR37817">
    <property type="entry name" value="N-ACETYLTRANSFERASE EIS"/>
    <property type="match status" value="1"/>
</dbReference>
<dbReference type="InterPro" id="IPR016181">
    <property type="entry name" value="Acyl_CoA_acyltransferase"/>
</dbReference>
<dbReference type="SUPFAM" id="SSF55718">
    <property type="entry name" value="SCP-like"/>
    <property type="match status" value="1"/>
</dbReference>
<dbReference type="GO" id="GO:0034069">
    <property type="term" value="F:aminoglycoside N-acetyltransferase activity"/>
    <property type="evidence" value="ECO:0007669"/>
    <property type="project" value="TreeGrafter"/>
</dbReference>
<sequence length="395" mass="44760">MNIMNNQLTYKTLEDSHEVKRLGEILGQCFTGFQEEKWETYQNIIGLDNFRILCQDKQIIGGLGIYFMGQYFGGKSIPTGGIAAVGIAPEYRGQKAATILMSELLKELYQKNITLSTLYPATQILYRGVGYDQAGVHCQWKIPLLNLTVNDRILSVEKIENPTPDDFKELYQKKAQQQNGNLDRCWGIWQMILDSQDGEIYAYWIGEKDNRQGYLIYQQVIIDGNVCLKIKDWVALNASAIQRLWTLIADHRSQVSQCQWKGSFYDQKMLLLPEQIGGIVSHDIWFMRIINVIKALEMRPYPSHIETELDFAIDDPLLSDNCSNFRLQVSGGKGTAKQGGNSNISMNIRGLASLYTGFLTAKQLNLCGKLEASNLSLEIIDQLFALPTPSLPDFF</sequence>
<dbReference type="Gene3D" id="3.30.1050.10">
    <property type="entry name" value="SCP2 sterol-binding domain"/>
    <property type="match status" value="1"/>
</dbReference>
<dbReference type="GO" id="GO:0030649">
    <property type="term" value="P:aminoglycoside antibiotic catabolic process"/>
    <property type="evidence" value="ECO:0007669"/>
    <property type="project" value="TreeGrafter"/>
</dbReference>
<dbReference type="Pfam" id="PF17668">
    <property type="entry name" value="Acetyltransf_17"/>
    <property type="match status" value="1"/>
</dbReference>
<name>B1WQC6_CROS5</name>
<evidence type="ECO:0000313" key="3">
    <source>
        <dbReference type="Proteomes" id="UP000001203"/>
    </source>
</evidence>